<organism evidence="2 3">
    <name type="scientific">Lacimicrobium alkaliphilum</name>
    <dbReference type="NCBI Taxonomy" id="1526571"/>
    <lineage>
        <taxon>Bacteria</taxon>
        <taxon>Pseudomonadati</taxon>
        <taxon>Pseudomonadota</taxon>
        <taxon>Gammaproteobacteria</taxon>
        <taxon>Alteromonadales</taxon>
        <taxon>Alteromonadaceae</taxon>
        <taxon>Lacimicrobium</taxon>
    </lineage>
</organism>
<keyword evidence="1" id="KW-1133">Transmembrane helix</keyword>
<keyword evidence="3" id="KW-1185">Reference proteome</keyword>
<dbReference type="OrthoDB" id="8759010at2"/>
<evidence type="ECO:0000313" key="2">
    <source>
        <dbReference type="EMBL" id="ALS98082.1"/>
    </source>
</evidence>
<feature type="transmembrane region" description="Helical" evidence="1">
    <location>
        <begin position="247"/>
        <end position="273"/>
    </location>
</feature>
<reference evidence="2 3" key="1">
    <citation type="submission" date="2015-12" db="EMBL/GenBank/DDBJ databases">
        <title>Complete genome of Lacimicrobium alkaliphilum KCTC 32984.</title>
        <authorList>
            <person name="Kim S.-G."/>
            <person name="Lee Y.-J."/>
        </authorList>
    </citation>
    <scope>NUCLEOTIDE SEQUENCE [LARGE SCALE GENOMIC DNA]</scope>
    <source>
        <strain evidence="2 3">YelD216</strain>
    </source>
</reference>
<evidence type="ECO:0000313" key="3">
    <source>
        <dbReference type="Proteomes" id="UP000068447"/>
    </source>
</evidence>
<gene>
    <name evidence="2" type="ORF">AT746_07265</name>
</gene>
<dbReference type="EMBL" id="CP013650">
    <property type="protein sequence ID" value="ALS98082.1"/>
    <property type="molecule type" value="Genomic_DNA"/>
</dbReference>
<feature type="transmembrane region" description="Helical" evidence="1">
    <location>
        <begin position="145"/>
        <end position="166"/>
    </location>
</feature>
<sequence length="278" mass="30521">MTDITIDANTPLQHKRKTDWLSLSAKTWFIVTAIGQWLFVAYIAGYYGLRFAEGGVGGFAGTHLANGFIAGDNMGNTALAIHILVAGLIIAAGQMQLIPAIRNTVPRLHRYSGWFFMIASLIVSIAGFFLTWSRERVIGSLIQDIGVSGSGVLVMLFVPIALYCAIKRNFAAHRRWALRLFMVVSAVWFLRLMVYGWFMTTGGIGIDSKTFSGPFLEVVSFAQYLLPLAVLELYFRAQNSISTPYRAIVASVILLFSAAMAIGVFAITSSSWIPKMGM</sequence>
<keyword evidence="1" id="KW-0812">Transmembrane</keyword>
<keyword evidence="1" id="KW-0472">Membrane</keyword>
<dbReference type="Proteomes" id="UP000068447">
    <property type="component" value="Chromosome"/>
</dbReference>
<name>A0A0U3AJC0_9ALTE</name>
<dbReference type="STRING" id="1526571.AT746_07265"/>
<evidence type="ECO:0008006" key="4">
    <source>
        <dbReference type="Google" id="ProtNLM"/>
    </source>
</evidence>
<feature type="transmembrane region" description="Helical" evidence="1">
    <location>
        <begin position="113"/>
        <end position="133"/>
    </location>
</feature>
<dbReference type="RefSeq" id="WP_062478441.1">
    <property type="nucleotide sequence ID" value="NZ_CP013650.1"/>
</dbReference>
<dbReference type="AlphaFoldDB" id="A0A0U3AJC0"/>
<feature type="transmembrane region" description="Helical" evidence="1">
    <location>
        <begin position="218"/>
        <end position="235"/>
    </location>
</feature>
<dbReference type="Pfam" id="PF10067">
    <property type="entry name" value="DUF2306"/>
    <property type="match status" value="1"/>
</dbReference>
<dbReference type="InterPro" id="IPR018750">
    <property type="entry name" value="DUF2306_membrane"/>
</dbReference>
<dbReference type="KEGG" id="lal:AT746_07265"/>
<accession>A0A0U3AJC0</accession>
<protein>
    <recommendedName>
        <fullName evidence="4">DUF2306 domain-containing protein</fullName>
    </recommendedName>
</protein>
<feature type="transmembrane region" description="Helical" evidence="1">
    <location>
        <begin position="178"/>
        <end position="198"/>
    </location>
</feature>
<evidence type="ECO:0000256" key="1">
    <source>
        <dbReference type="SAM" id="Phobius"/>
    </source>
</evidence>
<proteinExistence type="predicted"/>
<feature type="transmembrane region" description="Helical" evidence="1">
    <location>
        <begin position="27"/>
        <end position="49"/>
    </location>
</feature>
<feature type="transmembrane region" description="Helical" evidence="1">
    <location>
        <begin position="79"/>
        <end position="101"/>
    </location>
</feature>